<evidence type="ECO:0000256" key="2">
    <source>
        <dbReference type="ARBA" id="ARBA00004589"/>
    </source>
</evidence>
<evidence type="ECO:0000256" key="10">
    <source>
        <dbReference type="ARBA" id="ARBA00023136"/>
    </source>
</evidence>
<evidence type="ECO:0000256" key="14">
    <source>
        <dbReference type="PROSITE-ProRule" id="PRU01356"/>
    </source>
</evidence>
<keyword evidence="5" id="KW-0964">Secreted</keyword>
<evidence type="ECO:0000256" key="7">
    <source>
        <dbReference type="ARBA" id="ARBA00022692"/>
    </source>
</evidence>
<comment type="caution">
    <text evidence="19">The sequence shown here is derived from an EMBL/GenBank/DDBJ whole genome shotgun (WGS) entry which is preliminary data.</text>
</comment>
<feature type="compositionally biased region" description="Basic and acidic residues" evidence="15">
    <location>
        <begin position="433"/>
        <end position="451"/>
    </location>
</feature>
<dbReference type="GO" id="GO:0005576">
    <property type="term" value="C:extracellular region"/>
    <property type="evidence" value="ECO:0007669"/>
    <property type="project" value="UniProtKB-SubCell"/>
</dbReference>
<evidence type="ECO:0000256" key="9">
    <source>
        <dbReference type="ARBA" id="ARBA00022989"/>
    </source>
</evidence>
<keyword evidence="20" id="KW-1185">Reference proteome</keyword>
<evidence type="ECO:0000256" key="3">
    <source>
        <dbReference type="ARBA" id="ARBA00004613"/>
    </source>
</evidence>
<evidence type="ECO:0000313" key="20">
    <source>
        <dbReference type="Proteomes" id="UP000073492"/>
    </source>
</evidence>
<feature type="transmembrane region" description="Helical" evidence="16">
    <location>
        <begin position="196"/>
        <end position="214"/>
    </location>
</feature>
<keyword evidence="12" id="KW-0449">Lipoprotein</keyword>
<proteinExistence type="inferred from homology"/>
<feature type="region of interest" description="Disordered" evidence="15">
    <location>
        <begin position="426"/>
        <end position="469"/>
    </location>
</feature>
<dbReference type="Pfam" id="PF05730">
    <property type="entry name" value="CFEM"/>
    <property type="match status" value="1"/>
</dbReference>
<evidence type="ECO:0000313" key="19">
    <source>
        <dbReference type="EMBL" id="KXS95398.1"/>
    </source>
</evidence>
<keyword evidence="14" id="KW-0349">Heme</keyword>
<dbReference type="OrthoDB" id="2496787at2759"/>
<keyword evidence="14" id="KW-0479">Metal-binding</keyword>
<keyword evidence="6" id="KW-0336">GPI-anchor</keyword>
<gene>
    <name evidence="19" type="ORF">AC579_1996</name>
</gene>
<dbReference type="GO" id="GO:0098552">
    <property type="term" value="C:side of membrane"/>
    <property type="evidence" value="ECO:0007669"/>
    <property type="project" value="UniProtKB-KW"/>
</dbReference>
<evidence type="ECO:0000256" key="17">
    <source>
        <dbReference type="SAM" id="SignalP"/>
    </source>
</evidence>
<feature type="chain" id="PRO_5007296920" description="CFEM domain-containing protein" evidence="17">
    <location>
        <begin position="24"/>
        <end position="489"/>
    </location>
</feature>
<dbReference type="PROSITE" id="PS52012">
    <property type="entry name" value="CFEM"/>
    <property type="match status" value="1"/>
</dbReference>
<evidence type="ECO:0000256" key="6">
    <source>
        <dbReference type="ARBA" id="ARBA00022622"/>
    </source>
</evidence>
<comment type="similarity">
    <text evidence="13">Belongs to the SAT4 family.</text>
</comment>
<dbReference type="PANTHER" id="PTHR33048:SF143">
    <property type="entry name" value="EXTRACELLULAR MEMBRANE PROTEIN CFEM DOMAIN-CONTAINING PROTEIN-RELATED"/>
    <property type="match status" value="1"/>
</dbReference>
<feature type="transmembrane region" description="Helical" evidence="16">
    <location>
        <begin position="113"/>
        <end position="130"/>
    </location>
</feature>
<feature type="disulfide bond" evidence="14">
    <location>
        <begin position="57"/>
        <end position="64"/>
    </location>
</feature>
<evidence type="ECO:0000256" key="15">
    <source>
        <dbReference type="SAM" id="MobiDB-lite"/>
    </source>
</evidence>
<keyword evidence="9 16" id="KW-1133">Transmembrane helix</keyword>
<feature type="binding site" description="axial binding residue" evidence="14">
    <location>
        <position position="61"/>
    </location>
    <ligand>
        <name>heme</name>
        <dbReference type="ChEBI" id="CHEBI:30413"/>
    </ligand>
    <ligandPart>
        <name>Fe</name>
        <dbReference type="ChEBI" id="CHEBI:18248"/>
    </ligandPart>
</feature>
<evidence type="ECO:0000256" key="12">
    <source>
        <dbReference type="ARBA" id="ARBA00023288"/>
    </source>
</evidence>
<feature type="disulfide bond" evidence="14">
    <location>
        <begin position="66"/>
        <end position="99"/>
    </location>
</feature>
<organism evidence="19 20">
    <name type="scientific">Pseudocercospora musae</name>
    <dbReference type="NCBI Taxonomy" id="113226"/>
    <lineage>
        <taxon>Eukaryota</taxon>
        <taxon>Fungi</taxon>
        <taxon>Dikarya</taxon>
        <taxon>Ascomycota</taxon>
        <taxon>Pezizomycotina</taxon>
        <taxon>Dothideomycetes</taxon>
        <taxon>Dothideomycetidae</taxon>
        <taxon>Mycosphaerellales</taxon>
        <taxon>Mycosphaerellaceae</taxon>
        <taxon>Pseudocercospora</taxon>
    </lineage>
</organism>
<feature type="disulfide bond" evidence="14">
    <location>
        <begin position="43"/>
        <end position="83"/>
    </location>
</feature>
<feature type="transmembrane region" description="Helical" evidence="16">
    <location>
        <begin position="234"/>
        <end position="253"/>
    </location>
</feature>
<reference evidence="19 20" key="1">
    <citation type="submission" date="2015-07" db="EMBL/GenBank/DDBJ databases">
        <title>Comparative genomics of the Sigatoka disease complex on banana suggests a link between parallel evolutionary changes in Pseudocercospora fijiensis and Pseudocercospora eumusae and increased virulence on the banana host.</title>
        <authorList>
            <person name="Chang T.-C."/>
            <person name="Salvucci A."/>
            <person name="Crous P.W."/>
            <person name="Stergiopoulos I."/>
        </authorList>
    </citation>
    <scope>NUCLEOTIDE SEQUENCE [LARGE SCALE GENOMIC DNA]</scope>
    <source>
        <strain evidence="19 20">CBS 116634</strain>
    </source>
</reference>
<dbReference type="EMBL" id="LFZO01000893">
    <property type="protein sequence ID" value="KXS95398.1"/>
    <property type="molecule type" value="Genomic_DNA"/>
</dbReference>
<dbReference type="GO" id="GO:0046872">
    <property type="term" value="F:metal ion binding"/>
    <property type="evidence" value="ECO:0007669"/>
    <property type="project" value="UniProtKB-UniRule"/>
</dbReference>
<protein>
    <recommendedName>
        <fullName evidence="18">CFEM domain-containing protein</fullName>
    </recommendedName>
</protein>
<dbReference type="Proteomes" id="UP000073492">
    <property type="component" value="Unassembled WGS sequence"/>
</dbReference>
<keyword evidence="11 14" id="KW-1015">Disulfide bond</keyword>
<keyword evidence="14" id="KW-0408">Iron</keyword>
<evidence type="ECO:0000256" key="11">
    <source>
        <dbReference type="ARBA" id="ARBA00023157"/>
    </source>
</evidence>
<comment type="similarity">
    <text evidence="4">Belongs to the RBT5 family.</text>
</comment>
<evidence type="ECO:0000256" key="5">
    <source>
        <dbReference type="ARBA" id="ARBA00022525"/>
    </source>
</evidence>
<accession>A0A139GZ31</accession>
<evidence type="ECO:0000256" key="1">
    <source>
        <dbReference type="ARBA" id="ARBA00004141"/>
    </source>
</evidence>
<evidence type="ECO:0000256" key="4">
    <source>
        <dbReference type="ARBA" id="ARBA00010031"/>
    </source>
</evidence>
<feature type="disulfide bond" evidence="14">
    <location>
        <begin position="47"/>
        <end position="78"/>
    </location>
</feature>
<feature type="signal peptide" evidence="17">
    <location>
        <begin position="1"/>
        <end position="23"/>
    </location>
</feature>
<dbReference type="AlphaFoldDB" id="A0A139GZ31"/>
<dbReference type="PANTHER" id="PTHR33048">
    <property type="entry name" value="PTH11-LIKE INTEGRAL MEMBRANE PROTEIN (AFU_ORTHOLOGUE AFUA_5G11245)"/>
    <property type="match status" value="1"/>
</dbReference>
<feature type="transmembrane region" description="Helical" evidence="16">
    <location>
        <begin position="273"/>
        <end position="299"/>
    </location>
</feature>
<dbReference type="InterPro" id="IPR052337">
    <property type="entry name" value="SAT4-like"/>
</dbReference>
<evidence type="ECO:0000256" key="13">
    <source>
        <dbReference type="ARBA" id="ARBA00038359"/>
    </source>
</evidence>
<feature type="domain" description="CFEM" evidence="18">
    <location>
        <begin position="15"/>
        <end position="124"/>
    </location>
</feature>
<keyword evidence="7 16" id="KW-0812">Transmembrane</keyword>
<feature type="transmembrane region" description="Helical" evidence="16">
    <location>
        <begin position="351"/>
        <end position="375"/>
    </location>
</feature>
<name>A0A139GZ31_9PEZI</name>
<keyword evidence="10 16" id="KW-0472">Membrane</keyword>
<evidence type="ECO:0000259" key="18">
    <source>
        <dbReference type="PROSITE" id="PS52012"/>
    </source>
</evidence>
<keyword evidence="8 17" id="KW-0732">Signal</keyword>
<evidence type="ECO:0000256" key="8">
    <source>
        <dbReference type="ARBA" id="ARBA00022729"/>
    </source>
</evidence>
<dbReference type="InterPro" id="IPR008427">
    <property type="entry name" value="Extracellular_membr_CFEM_dom"/>
</dbReference>
<evidence type="ECO:0000256" key="16">
    <source>
        <dbReference type="SAM" id="Phobius"/>
    </source>
</evidence>
<comment type="subcellular location">
    <subcellularLocation>
        <location evidence="2">Membrane</location>
        <topology evidence="2">Lipid-anchor</topology>
        <topology evidence="2">GPI-anchor</topology>
    </subcellularLocation>
    <subcellularLocation>
        <location evidence="1">Membrane</location>
        <topology evidence="1">Multi-pass membrane protein</topology>
    </subcellularLocation>
    <subcellularLocation>
        <location evidence="3">Secreted</location>
    </subcellularLocation>
</comment>
<keyword evidence="6" id="KW-0325">Glycoprotein</keyword>
<sequence>MRGSVSMRAIFVLCTSVAGSAVGRSLSARDSMQQPGLPTLSTCSQQCLAQGLPLSGCSAMDAACLCTSQPFAQALTVCLTVNCTTVEALESRRYSAISCKEPVRDEGGLTRRVSWTMFAIATIAVAARFLSRMERFKGSGFGWDDSTIFVCWIMLIPSDIILDGMTQTGLGQDIWMLPNPDYQITKILYNFYVSEYTYVVEIALVKISILLLYLRMWPESRGRSSLWFRRSCYIMITVLGFFTLICLVVLGLQCQPISFSWTRWDGQHEGTCINLNALIFATAGVNIFFDIITILLPVPKLWSLSIPTRKKIAVVLTFTIGLLVTLCSIIRLRTLAVWGEDPNVTYQYNPIAIWSNVEINLGVVCACMPAVAGLLQRSYTKATGKQFSSYGKNSAMMKSVERRQDRNYEVRLNSFSDGTVKFHGYGGPGPKEPVVRELAERSSEDSHRSPDIRTAQPEITPAAPRGNPDVAIEQMINSGYSAFANLKKP</sequence>
<dbReference type="InterPro" id="IPR049326">
    <property type="entry name" value="Rhodopsin_dom_fungi"/>
</dbReference>
<feature type="transmembrane region" description="Helical" evidence="16">
    <location>
        <begin position="311"/>
        <end position="331"/>
    </location>
</feature>
<dbReference type="Pfam" id="PF20684">
    <property type="entry name" value="Fung_rhodopsin"/>
    <property type="match status" value="1"/>
</dbReference>